<dbReference type="PROSITE" id="PS50893">
    <property type="entry name" value="ABC_TRANSPORTER_2"/>
    <property type="match status" value="1"/>
</dbReference>
<dbReference type="SMART" id="SM00382">
    <property type="entry name" value="AAA"/>
    <property type="match status" value="1"/>
</dbReference>
<dbReference type="KEGG" id="aft:BBF96_03105"/>
<sequence length="307" mass="34898">MDSILQLEGVTKTFTDVEAVKNVSFSVKRGEIFGFLGPNGAGKTTTIRTIMGIIAPDKGKISFCFDGEAGHRLAVQEDKKKVGYLPEERGIYSTTKVMETILYFADLKGADLQQAEKDAREWLLKLDLADYQDKKIEELSKGMQQKIQFIIAVIHRPQLVIFDELFSGLDPVNQELFKEIIKELRDQGTTVLLSSHRMNLVEELCDRIFLINKGQKVLYGSLDKIKDDFGVKKVWIRYRGEKKIKPSWPEIKDFTQDKNEICFTLPKGVKPGELLSQVLQDLEIEEIAVNKLSLHDIFIATVGDDKR</sequence>
<dbReference type="Pfam" id="PF13732">
    <property type="entry name" value="DrrA1-3_C"/>
    <property type="match status" value="1"/>
</dbReference>
<evidence type="ECO:0000313" key="7">
    <source>
        <dbReference type="Proteomes" id="UP000267250"/>
    </source>
</evidence>
<reference evidence="6 7" key="1">
    <citation type="submission" date="2016-07" db="EMBL/GenBank/DDBJ databases">
        <title>Genome and transcriptome analysis of iron-reducing fermentative bacteria Anoxybacter fermentans.</title>
        <authorList>
            <person name="Zeng X."/>
            <person name="Shao Z."/>
        </authorList>
    </citation>
    <scope>NUCLEOTIDE SEQUENCE [LARGE SCALE GENOMIC DNA]</scope>
    <source>
        <strain evidence="6 7">DY22613</strain>
    </source>
</reference>
<keyword evidence="3" id="KW-0547">Nucleotide-binding</keyword>
<dbReference type="InterPro" id="IPR003593">
    <property type="entry name" value="AAA+_ATPase"/>
</dbReference>
<proteinExistence type="inferred from homology"/>
<dbReference type="SUPFAM" id="SSF52540">
    <property type="entry name" value="P-loop containing nucleoside triphosphate hydrolases"/>
    <property type="match status" value="1"/>
</dbReference>
<keyword evidence="4" id="KW-0067">ATP-binding</keyword>
<name>A0A3Q9HSS0_9FIRM</name>
<dbReference type="GO" id="GO:0005524">
    <property type="term" value="F:ATP binding"/>
    <property type="evidence" value="ECO:0007669"/>
    <property type="project" value="UniProtKB-KW"/>
</dbReference>
<dbReference type="GO" id="GO:0016887">
    <property type="term" value="F:ATP hydrolysis activity"/>
    <property type="evidence" value="ECO:0007669"/>
    <property type="project" value="InterPro"/>
</dbReference>
<dbReference type="EMBL" id="CP016379">
    <property type="protein sequence ID" value="AZR74807.1"/>
    <property type="molecule type" value="Genomic_DNA"/>
</dbReference>
<evidence type="ECO:0000259" key="5">
    <source>
        <dbReference type="PROSITE" id="PS50893"/>
    </source>
</evidence>
<evidence type="ECO:0000313" key="6">
    <source>
        <dbReference type="EMBL" id="AZR74807.1"/>
    </source>
</evidence>
<dbReference type="AlphaFoldDB" id="A0A3Q9HSS0"/>
<comment type="similarity">
    <text evidence="1">Belongs to the ABC transporter superfamily.</text>
</comment>
<dbReference type="Pfam" id="PF00005">
    <property type="entry name" value="ABC_tran"/>
    <property type="match status" value="1"/>
</dbReference>
<evidence type="ECO:0000256" key="4">
    <source>
        <dbReference type="ARBA" id="ARBA00022840"/>
    </source>
</evidence>
<dbReference type="Gene3D" id="3.40.50.300">
    <property type="entry name" value="P-loop containing nucleotide triphosphate hydrolases"/>
    <property type="match status" value="1"/>
</dbReference>
<dbReference type="InterPro" id="IPR050763">
    <property type="entry name" value="ABC_transporter_ATP-binding"/>
</dbReference>
<dbReference type="PANTHER" id="PTHR42711">
    <property type="entry name" value="ABC TRANSPORTER ATP-BINDING PROTEIN"/>
    <property type="match status" value="1"/>
</dbReference>
<gene>
    <name evidence="6" type="ORF">BBF96_03105</name>
</gene>
<dbReference type="InterPro" id="IPR027417">
    <property type="entry name" value="P-loop_NTPase"/>
</dbReference>
<dbReference type="PROSITE" id="PS00211">
    <property type="entry name" value="ABC_TRANSPORTER_1"/>
    <property type="match status" value="1"/>
</dbReference>
<feature type="domain" description="ABC transporter" evidence="5">
    <location>
        <begin position="5"/>
        <end position="238"/>
    </location>
</feature>
<keyword evidence="7" id="KW-1185">Reference proteome</keyword>
<dbReference type="PANTHER" id="PTHR42711:SF5">
    <property type="entry name" value="ABC TRANSPORTER ATP-BINDING PROTEIN NATA"/>
    <property type="match status" value="1"/>
</dbReference>
<evidence type="ECO:0000256" key="1">
    <source>
        <dbReference type="ARBA" id="ARBA00005417"/>
    </source>
</evidence>
<protein>
    <recommendedName>
        <fullName evidence="5">ABC transporter domain-containing protein</fullName>
    </recommendedName>
</protein>
<dbReference type="Proteomes" id="UP000267250">
    <property type="component" value="Chromosome"/>
</dbReference>
<keyword evidence="2" id="KW-0813">Transport</keyword>
<evidence type="ECO:0000256" key="3">
    <source>
        <dbReference type="ARBA" id="ARBA00022741"/>
    </source>
</evidence>
<dbReference type="InterPro" id="IPR003439">
    <property type="entry name" value="ABC_transporter-like_ATP-bd"/>
</dbReference>
<dbReference type="InterPro" id="IPR017871">
    <property type="entry name" value="ABC_transporter-like_CS"/>
</dbReference>
<accession>A0A3Q9HSS0</accession>
<evidence type="ECO:0000256" key="2">
    <source>
        <dbReference type="ARBA" id="ARBA00022448"/>
    </source>
</evidence>
<dbReference type="InterPro" id="IPR025302">
    <property type="entry name" value="DrrA1/2-like_C"/>
</dbReference>
<organism evidence="6 7">
    <name type="scientific">Anoxybacter fermentans</name>
    <dbReference type="NCBI Taxonomy" id="1323375"/>
    <lineage>
        <taxon>Bacteria</taxon>
        <taxon>Bacillati</taxon>
        <taxon>Bacillota</taxon>
        <taxon>Clostridia</taxon>
        <taxon>Halanaerobiales</taxon>
        <taxon>Anoxybacter</taxon>
    </lineage>
</organism>